<dbReference type="OrthoDB" id="9811902at2"/>
<dbReference type="EMBL" id="CP003349">
    <property type="protein sequence ID" value="AFD08014.1"/>
    <property type="molecule type" value="Genomic_DNA"/>
</dbReference>
<dbReference type="Proteomes" id="UP000007590">
    <property type="component" value="Chromosome"/>
</dbReference>
<dbReference type="AlphaFoldDB" id="H8KSA6"/>
<dbReference type="PANTHER" id="PTHR12526">
    <property type="entry name" value="GLYCOSYLTRANSFERASE"/>
    <property type="match status" value="1"/>
</dbReference>
<dbReference type="PANTHER" id="PTHR12526:SF633">
    <property type="entry name" value="COLANIC ACID BIOSYNTHESIS GLYCOSYL TRANSFERASE WCAI-RELATED"/>
    <property type="match status" value="1"/>
</dbReference>
<evidence type="ECO:0000313" key="3">
    <source>
        <dbReference type="EMBL" id="AFD08014.1"/>
    </source>
</evidence>
<dbReference type="InterPro" id="IPR001296">
    <property type="entry name" value="Glyco_trans_1"/>
</dbReference>
<dbReference type="Pfam" id="PF13579">
    <property type="entry name" value="Glyco_trans_4_4"/>
    <property type="match status" value="1"/>
</dbReference>
<name>H8KSA6_SOLCM</name>
<gene>
    <name evidence="3" type="ordered locus">Solca_2995</name>
</gene>
<feature type="domain" description="Glycosyl transferase family 1" evidence="1">
    <location>
        <begin position="219"/>
        <end position="389"/>
    </location>
</feature>
<dbReference type="STRING" id="929556.Solca_2995"/>
<dbReference type="NCBIfam" id="NF007640">
    <property type="entry name" value="PRK10307.1"/>
    <property type="match status" value="1"/>
</dbReference>
<dbReference type="HOGENOM" id="CLU_009583_11_5_10"/>
<reference evidence="3" key="1">
    <citation type="submission" date="2012-02" db="EMBL/GenBank/DDBJ databases">
        <title>The complete genome of Solitalea canadensis DSM 3403.</title>
        <authorList>
            <consortium name="US DOE Joint Genome Institute (JGI-PGF)"/>
            <person name="Lucas S."/>
            <person name="Copeland A."/>
            <person name="Lapidus A."/>
            <person name="Glavina del Rio T."/>
            <person name="Dalin E."/>
            <person name="Tice H."/>
            <person name="Bruce D."/>
            <person name="Goodwin L."/>
            <person name="Pitluck S."/>
            <person name="Peters L."/>
            <person name="Ovchinnikova G."/>
            <person name="Lu M."/>
            <person name="Kyrpides N."/>
            <person name="Mavromatis K."/>
            <person name="Ivanova N."/>
            <person name="Brettin T."/>
            <person name="Detter J.C."/>
            <person name="Han C."/>
            <person name="Larimer F."/>
            <person name="Land M."/>
            <person name="Hauser L."/>
            <person name="Markowitz V."/>
            <person name="Cheng J.-F."/>
            <person name="Hugenholtz P."/>
            <person name="Woyke T."/>
            <person name="Wu D."/>
            <person name="Spring S."/>
            <person name="Schroeder M."/>
            <person name="Kopitz M."/>
            <person name="Brambilla E."/>
            <person name="Klenk H.-P."/>
            <person name="Eisen J.A."/>
        </authorList>
    </citation>
    <scope>NUCLEOTIDE SEQUENCE</scope>
    <source>
        <strain evidence="3">DSM 3403</strain>
    </source>
</reference>
<dbReference type="RefSeq" id="WP_014681241.1">
    <property type="nucleotide sequence ID" value="NC_017770.1"/>
</dbReference>
<protein>
    <submittedName>
        <fullName evidence="3">Glycosyltransferase</fullName>
    </submittedName>
</protein>
<evidence type="ECO:0000259" key="1">
    <source>
        <dbReference type="Pfam" id="PF00534"/>
    </source>
</evidence>
<dbReference type="Pfam" id="PF00534">
    <property type="entry name" value="Glycos_transf_1"/>
    <property type="match status" value="1"/>
</dbReference>
<sequence>MNILIYGINYAPELTGIGKYTGEMAEWMALQGHKVSVITSMPYYPEWETHKNYKGKWWHTEVINNVTVYRCPMYVPSKVTASKRIIHEFSFVLSSLVYWFKFFITQKTDIVITIAPPFHLGFISAFFAKLKKAKLITHIQDLQVDAARDLGMIKNKSFLSLMFKAEKYLLDKSSAVSTISEGMIKKVYAKKISKEKTILFPNWVDATIIYPLKKDLSLKKSFGFADQDRIILYSGNLGEKQGLEILIEAAQHFSTQKHVKFLIVGSGGGKAKLESAVEKRQLQNVYFKPLQPYLQLSSLLATADIHLVLQKKSAADLVMPSKLTSILAAGGYALVTALPGTSLYDIVAQHQMGQLVKPESSEDLVKAIDFALSNDLEPVKKNARNYAEKHLSKEYILKSFENELINR</sequence>
<dbReference type="SUPFAM" id="SSF53756">
    <property type="entry name" value="UDP-Glycosyltransferase/glycogen phosphorylase"/>
    <property type="match status" value="1"/>
</dbReference>
<organism evidence="3 4">
    <name type="scientific">Solitalea canadensis (strain ATCC 29591 / DSM 3403 / JCM 21819 / LMG 8368 / NBRC 15130 / NCIMB 12057 / USAM 9D)</name>
    <name type="common">Flexibacter canadensis</name>
    <dbReference type="NCBI Taxonomy" id="929556"/>
    <lineage>
        <taxon>Bacteria</taxon>
        <taxon>Pseudomonadati</taxon>
        <taxon>Bacteroidota</taxon>
        <taxon>Sphingobacteriia</taxon>
        <taxon>Sphingobacteriales</taxon>
        <taxon>Sphingobacteriaceae</taxon>
        <taxon>Solitalea</taxon>
    </lineage>
</organism>
<keyword evidence="3" id="KW-0808">Transferase</keyword>
<evidence type="ECO:0000313" key="4">
    <source>
        <dbReference type="Proteomes" id="UP000007590"/>
    </source>
</evidence>
<evidence type="ECO:0000259" key="2">
    <source>
        <dbReference type="Pfam" id="PF13579"/>
    </source>
</evidence>
<dbReference type="InterPro" id="IPR028098">
    <property type="entry name" value="Glyco_trans_4-like_N"/>
</dbReference>
<dbReference type="GO" id="GO:0016757">
    <property type="term" value="F:glycosyltransferase activity"/>
    <property type="evidence" value="ECO:0007669"/>
    <property type="project" value="InterPro"/>
</dbReference>
<dbReference type="KEGG" id="scn:Solca_2995"/>
<feature type="domain" description="Glycosyltransferase subfamily 4-like N-terminal" evidence="2">
    <location>
        <begin position="15"/>
        <end position="203"/>
    </location>
</feature>
<dbReference type="CDD" id="cd03794">
    <property type="entry name" value="GT4_WbuB-like"/>
    <property type="match status" value="1"/>
</dbReference>
<accession>H8KSA6</accession>
<dbReference type="eggNOG" id="COG0438">
    <property type="taxonomic scope" value="Bacteria"/>
</dbReference>
<proteinExistence type="predicted"/>
<keyword evidence="4" id="KW-1185">Reference proteome</keyword>
<dbReference type="Gene3D" id="3.40.50.2000">
    <property type="entry name" value="Glycogen Phosphorylase B"/>
    <property type="match status" value="2"/>
</dbReference>